<proteinExistence type="predicted"/>
<organism evidence="2 3">
    <name type="scientific">Sphingopyxis granuli</name>
    <dbReference type="NCBI Taxonomy" id="267128"/>
    <lineage>
        <taxon>Bacteria</taxon>
        <taxon>Pseudomonadati</taxon>
        <taxon>Pseudomonadota</taxon>
        <taxon>Alphaproteobacteria</taxon>
        <taxon>Sphingomonadales</taxon>
        <taxon>Sphingomonadaceae</taxon>
        <taxon>Sphingopyxis</taxon>
    </lineage>
</organism>
<accession>A0AA86GL89</accession>
<dbReference type="RefSeq" id="WP_067181338.1">
    <property type="nucleotide sequence ID" value="NZ_CP012199.1"/>
</dbReference>
<feature type="domain" description="MaoC-like" evidence="1">
    <location>
        <begin position="34"/>
        <end position="108"/>
    </location>
</feature>
<protein>
    <submittedName>
        <fullName evidence="2">Acyl dehydratase MaoC</fullName>
    </submittedName>
</protein>
<reference evidence="2 3" key="1">
    <citation type="journal article" date="2016" name="BMC Genomics">
        <title>Genomic analysis of the nitrate-respiring Sphingopyxis granuli (formerly Sphingomonas macrogoltabida) strain TFA.</title>
        <authorList>
            <person name="Garcia-Romero I."/>
            <person name="Perez-Pulido A.J."/>
            <person name="Gonzalez-Flores Y.E."/>
            <person name="Reyes-Ramirez F."/>
            <person name="Santero E."/>
            <person name="Floriano B."/>
        </authorList>
    </citation>
    <scope>NUCLEOTIDE SEQUENCE [LARGE SCALE GENOMIC DNA]</scope>
    <source>
        <strain evidence="2 3">TFA</strain>
    </source>
</reference>
<dbReference type="KEGG" id="sgi:SGRAN_1079"/>
<dbReference type="SUPFAM" id="SSF54637">
    <property type="entry name" value="Thioesterase/thiol ester dehydrase-isomerase"/>
    <property type="match status" value="1"/>
</dbReference>
<dbReference type="AlphaFoldDB" id="A0AA86GL89"/>
<dbReference type="InterPro" id="IPR029069">
    <property type="entry name" value="HotDog_dom_sf"/>
</dbReference>
<dbReference type="Proteomes" id="UP000058599">
    <property type="component" value="Chromosome"/>
</dbReference>
<gene>
    <name evidence="2" type="ORF">SGRAN_1079</name>
</gene>
<evidence type="ECO:0000313" key="2">
    <source>
        <dbReference type="EMBL" id="AMG73472.1"/>
    </source>
</evidence>
<name>A0AA86GL89_9SPHN</name>
<dbReference type="InterPro" id="IPR002539">
    <property type="entry name" value="MaoC-like_dom"/>
</dbReference>
<evidence type="ECO:0000259" key="1">
    <source>
        <dbReference type="Pfam" id="PF01575"/>
    </source>
</evidence>
<dbReference type="Gene3D" id="3.10.129.10">
    <property type="entry name" value="Hotdog Thioesterase"/>
    <property type="match status" value="1"/>
</dbReference>
<keyword evidence="3" id="KW-1185">Reference proteome</keyword>
<sequence>MAIRPNRTWDDAAEGTVVPRIELDFPYTRVVWGAVASMDMFPGHHEAAYAQSQGQKTIYVNTMVYQAFIDRVVTDWAGPGAFIVKRKMTMQRPVYGGDRMYGEGVVTRRYRDDQGRALADIDVDVGNAEGVCCPAKVTVMLDVAPRSLS</sequence>
<dbReference type="EMBL" id="CP012199">
    <property type="protein sequence ID" value="AMG73472.1"/>
    <property type="molecule type" value="Genomic_DNA"/>
</dbReference>
<dbReference type="Pfam" id="PF01575">
    <property type="entry name" value="MaoC_dehydratas"/>
    <property type="match status" value="1"/>
</dbReference>
<evidence type="ECO:0000313" key="3">
    <source>
        <dbReference type="Proteomes" id="UP000058599"/>
    </source>
</evidence>